<comment type="caution">
    <text evidence="3">The sequence shown here is derived from an EMBL/GenBank/DDBJ whole genome shotgun (WGS) entry which is preliminary data.</text>
</comment>
<reference evidence="3" key="1">
    <citation type="submission" date="2023-03" db="EMBL/GenBank/DDBJ databases">
        <title>Actinoallomurus iriomotensis NBRC 103684.</title>
        <authorList>
            <person name="Ichikawa N."/>
            <person name="Sato H."/>
            <person name="Tonouchi N."/>
        </authorList>
    </citation>
    <scope>NUCLEOTIDE SEQUENCE</scope>
    <source>
        <strain evidence="3">NBRC 103684</strain>
    </source>
</reference>
<dbReference type="EMBL" id="BSTK01000004">
    <property type="protein sequence ID" value="GLY85134.1"/>
    <property type="molecule type" value="Genomic_DNA"/>
</dbReference>
<feature type="compositionally biased region" description="Basic and acidic residues" evidence="1">
    <location>
        <begin position="54"/>
        <end position="66"/>
    </location>
</feature>
<evidence type="ECO:0000256" key="2">
    <source>
        <dbReference type="SAM" id="Phobius"/>
    </source>
</evidence>
<gene>
    <name evidence="3" type="ORF">Airi02_030630</name>
</gene>
<accession>A0A9W6VZA0</accession>
<organism evidence="3 4">
    <name type="scientific">Actinoallomurus iriomotensis</name>
    <dbReference type="NCBI Taxonomy" id="478107"/>
    <lineage>
        <taxon>Bacteria</taxon>
        <taxon>Bacillati</taxon>
        <taxon>Actinomycetota</taxon>
        <taxon>Actinomycetes</taxon>
        <taxon>Streptosporangiales</taxon>
        <taxon>Thermomonosporaceae</taxon>
        <taxon>Actinoallomurus</taxon>
    </lineage>
</organism>
<feature type="region of interest" description="Disordered" evidence="1">
    <location>
        <begin position="47"/>
        <end position="66"/>
    </location>
</feature>
<keyword evidence="2" id="KW-1133">Transmembrane helix</keyword>
<keyword evidence="2" id="KW-0812">Transmembrane</keyword>
<name>A0A9W6VZA0_9ACTN</name>
<proteinExistence type="predicted"/>
<protein>
    <submittedName>
        <fullName evidence="3">Uncharacterized protein</fullName>
    </submittedName>
</protein>
<evidence type="ECO:0000256" key="1">
    <source>
        <dbReference type="SAM" id="MobiDB-lite"/>
    </source>
</evidence>
<keyword evidence="4" id="KW-1185">Reference proteome</keyword>
<evidence type="ECO:0000313" key="3">
    <source>
        <dbReference type="EMBL" id="GLY85134.1"/>
    </source>
</evidence>
<keyword evidence="2" id="KW-0472">Membrane</keyword>
<evidence type="ECO:0000313" key="4">
    <source>
        <dbReference type="Proteomes" id="UP001165074"/>
    </source>
</evidence>
<dbReference type="RefSeq" id="WP_285571761.1">
    <property type="nucleotide sequence ID" value="NZ_BSTK01000004.1"/>
</dbReference>
<dbReference type="AlphaFoldDB" id="A0A9W6VZA0"/>
<feature type="transmembrane region" description="Helical" evidence="2">
    <location>
        <begin position="20"/>
        <end position="38"/>
    </location>
</feature>
<dbReference type="Proteomes" id="UP001165074">
    <property type="component" value="Unassembled WGS sequence"/>
</dbReference>
<sequence length="89" mass="9980">MTAGGNRLRTLVRGLPRRTLRGLLGGLTYIGAAMWISPEVFTALSAQRTGTGAEAHRDPDRITPYDDLPTEERRLLLGLDDQFRRESER</sequence>